<dbReference type="Proteomes" id="UP000189795">
    <property type="component" value="Unassembled WGS sequence"/>
</dbReference>
<reference evidence="2 22" key="12">
    <citation type="journal article" date="2022" name="Front. Cell. Infect. Microbiol.">
        <title>The probiotic and immunomodulation effects of Limosilactobacillus reuteri RGW1 isolated from calf feces.</title>
        <authorList>
            <person name="Huang K."/>
            <person name="Shi W."/>
            <person name="Yang B."/>
            <person name="Wang J."/>
        </authorList>
    </citation>
    <scope>NUCLEOTIDE SEQUENCE [LARGE SCALE GENOMIC DNA]</scope>
    <source>
        <strain evidence="2 22">RGW1</strain>
    </source>
</reference>
<reference evidence="4 13" key="1">
    <citation type="submission" date="2016-08" db="EMBL/GenBank/DDBJ databases">
        <title>Probiotic bacterium isolated from chicken gut.</title>
        <authorList>
            <person name="Levy J.L."/>
            <person name="Hassan H.M."/>
            <person name="Mendoza M.A."/>
        </authorList>
    </citation>
    <scope>NUCLEOTIDE SEQUENCE [LARGE SCALE GENOMIC DNA]</scope>
    <source>
        <strain evidence="4 13">P43</strain>
    </source>
</reference>
<gene>
    <name evidence="6" type="ORF">B5D07_03650</name>
    <name evidence="4" type="ORF">BFD03_04010</name>
    <name evidence="7" type="ORF">BHL82_03620</name>
    <name evidence="8" type="ORF">BHL83_10740</name>
    <name evidence="5" type="ORF">BJI45_04385</name>
    <name evidence="10" type="ORF">DKZ22_01350</name>
    <name evidence="11" type="ORF">DKZ23_10070</name>
    <name evidence="9" type="ORF">DKZ35_00235</name>
    <name evidence="12" type="ORF">E5F87_06745</name>
    <name evidence="3" type="ORF">HF865_09660</name>
    <name evidence="2" type="ORF">NX099_01930</name>
</gene>
<dbReference type="OrthoDB" id="2323555at2"/>
<reference evidence="12" key="9">
    <citation type="journal article" date="2019" name="Cell Metab.">
        <title>Nutrient sensing in CD11c cells alters the gut microbiome to regulate food intake and body mass.</title>
        <authorList>
            <person name="Chagwedera N.D."/>
            <person name="Ang Q.Y."/>
            <person name="Bisanz J.E."/>
            <person name="Leong Y.A."/>
            <person name="Ganeshan K."/>
            <person name="Cai J."/>
            <person name="Patterson A.D."/>
            <person name="Turnbaugh P.J."/>
            <person name="Chawla A."/>
        </authorList>
    </citation>
    <scope>NUCLEOTIDE SEQUENCE</scope>
    <source>
        <strain evidence="12">I8-5</strain>
    </source>
</reference>
<reference evidence="18 19" key="6">
    <citation type="journal article" date="2018" name="Front. Microbiol.">
        <title>Comparative Genomics of the Herbivore Gut Symbiont Lactobacillus reuteri Reveals Genetic Diversity and Lifestyle Adaptation.</title>
        <authorList>
            <person name="Zhao J."/>
        </authorList>
    </citation>
    <scope>NUCLEOTIDE SEQUENCE [LARGE SCALE GENOMIC DNA]</scope>
    <source>
        <strain evidence="10 20">LR10</strain>
        <strain evidence="11 19">LR12</strain>
        <strain evidence="18">LR9</strain>
    </source>
</reference>
<feature type="compositionally biased region" description="Polar residues" evidence="1">
    <location>
        <begin position="106"/>
        <end position="116"/>
    </location>
</feature>
<dbReference type="Proteomes" id="UP000245735">
    <property type="component" value="Unassembled WGS sequence"/>
</dbReference>
<dbReference type="Proteomes" id="UP000194219">
    <property type="component" value="Unassembled WGS sequence"/>
</dbReference>
<reference evidence="12" key="10">
    <citation type="submission" date="2019-04" db="EMBL/GenBank/DDBJ databases">
        <authorList>
            <person name="Bisanz J.E."/>
            <person name="Chagwedera N.D."/>
            <person name="Chawla A."/>
            <person name="Turnbaugh P.J."/>
        </authorList>
    </citation>
    <scope>NUCLEOTIDE SEQUENCE</scope>
    <source>
        <strain evidence="12">I8-5</strain>
    </source>
</reference>
<evidence type="ECO:0000313" key="14">
    <source>
        <dbReference type="Proteomes" id="UP000184174"/>
    </source>
</evidence>
<dbReference type="GeneID" id="77190830"/>
<evidence type="ECO:0000313" key="3">
    <source>
        <dbReference type="EMBL" id="NME22939.1"/>
    </source>
</evidence>
<evidence type="ECO:0000313" key="2">
    <source>
        <dbReference type="EMBL" id="MDV8946169.1"/>
    </source>
</evidence>
<evidence type="ECO:0000313" key="12">
    <source>
        <dbReference type="EMBL" id="TGB10733.1"/>
    </source>
</evidence>
<reference evidence="3 21" key="11">
    <citation type="submission" date="2020-04" db="EMBL/GenBank/DDBJ databases">
        <authorList>
            <person name="Hitch T.C.A."/>
            <person name="Wylensek D."/>
            <person name="Clavel T."/>
        </authorList>
    </citation>
    <scope>NUCLEOTIDE SEQUENCE [LARGE SCALE GENOMIC DNA]</scope>
    <source>
        <strain evidence="3 21">WCA-386-APC-4I</strain>
    </source>
</reference>
<organism evidence="6 15">
    <name type="scientific">Limosilactobacillus reuteri</name>
    <name type="common">Lactobacillus reuteri</name>
    <dbReference type="NCBI Taxonomy" id="1598"/>
    <lineage>
        <taxon>Bacteria</taxon>
        <taxon>Bacillati</taxon>
        <taxon>Bacillota</taxon>
        <taxon>Bacilli</taxon>
        <taxon>Lactobacillales</taxon>
        <taxon>Lactobacillaceae</taxon>
        <taxon>Limosilactobacillus</taxon>
    </lineage>
</organism>
<evidence type="ECO:0000313" key="8">
    <source>
        <dbReference type="EMBL" id="OTA92410.1"/>
    </source>
</evidence>
<evidence type="ECO:0000313" key="13">
    <source>
        <dbReference type="Proteomes" id="UP000095141"/>
    </source>
</evidence>
<reference evidence="11" key="7">
    <citation type="submission" date="2018-05" db="EMBL/GenBank/DDBJ databases">
        <authorList>
            <person name="Lanie J.A."/>
            <person name="Ng W.-L."/>
            <person name="Kazmierczak K.M."/>
            <person name="Andrzejewski T.M."/>
            <person name="Davidsen T.M."/>
            <person name="Wayne K.J."/>
            <person name="Tettelin H."/>
            <person name="Glass J.I."/>
            <person name="Rusch D."/>
            <person name="Podicherti R."/>
            <person name="Tsui H.-C.T."/>
            <person name="Winkler M.E."/>
        </authorList>
    </citation>
    <scope>NUCLEOTIDE SEQUENCE</scope>
    <source>
        <strain evidence="11">LR12</strain>
    </source>
</reference>
<evidence type="ECO:0000313" key="18">
    <source>
        <dbReference type="Proteomes" id="UP000245735"/>
    </source>
</evidence>
<dbReference type="Proteomes" id="UP000587270">
    <property type="component" value="Unassembled WGS sequence"/>
</dbReference>
<evidence type="ECO:0000313" key="16">
    <source>
        <dbReference type="Proteomes" id="UP000194219"/>
    </source>
</evidence>
<accession>A0A098QRH7</accession>
<reference evidence="8 16" key="3">
    <citation type="submission" date="2016-09" db="EMBL/GenBank/DDBJ databases">
        <title>Lactobacillus reuteri KLR3006, genome sequencing and assembly.</title>
        <authorList>
            <person name="Lee J.-Y."/>
            <person name="Kim E.B."/>
            <person name="Choi Y.-J."/>
        </authorList>
    </citation>
    <scope>NUCLEOTIDE SEQUENCE [LARGE SCALE GENOMIC DNA]</scope>
    <source>
        <strain evidence="8 16">KLR3006</strain>
    </source>
</reference>
<reference evidence="7 17" key="2">
    <citation type="submission" date="2016-09" db="EMBL/GenBank/DDBJ databases">
        <title>Lactobacillus reuteri KLR3005, genome sequencing and assembly.</title>
        <authorList>
            <person name="Lee J.-Y."/>
            <person name="Kim E.B."/>
            <person name="Choi Y.-J."/>
        </authorList>
    </citation>
    <scope>NUCLEOTIDE SEQUENCE [LARGE SCALE GENOMIC DNA]</scope>
    <source>
        <strain evidence="7 17">KLR3005</strain>
    </source>
</reference>
<dbReference type="EMBL" id="SRKR01000011">
    <property type="protein sequence ID" value="TGB10733.1"/>
    <property type="molecule type" value="Genomic_DNA"/>
</dbReference>
<evidence type="ECO:0000313" key="6">
    <source>
        <dbReference type="EMBL" id="OPG88757.1"/>
    </source>
</evidence>
<dbReference type="Proteomes" id="UP000245980">
    <property type="component" value="Unassembled WGS sequence"/>
</dbReference>
<dbReference type="Proteomes" id="UP000095141">
    <property type="component" value="Unassembled WGS sequence"/>
</dbReference>
<comment type="caution">
    <text evidence="6">The sequence shown here is derived from an EMBL/GenBank/DDBJ whole genome shotgun (WGS) entry which is preliminary data.</text>
</comment>
<evidence type="ECO:0000313" key="19">
    <source>
        <dbReference type="Proteomes" id="UP000245866"/>
    </source>
</evidence>
<evidence type="ECO:0000313" key="17">
    <source>
        <dbReference type="Proteomes" id="UP000194286"/>
    </source>
</evidence>
<evidence type="ECO:0000256" key="1">
    <source>
        <dbReference type="SAM" id="MobiDB-lite"/>
    </source>
</evidence>
<evidence type="ECO:0000313" key="11">
    <source>
        <dbReference type="EMBL" id="PWT45118.1"/>
    </source>
</evidence>
<sequence length="127" mass="15099">MNWKIIKENLKMEDNKYQYDENGFREDLKDDPDVLHQPDADRTQRDLITLDYDETLAFLNGEKEVKTVYDFSDDVLEKIKEKYPTLNDTPINKVIMEKYQQILSARYNESQANNKTVHTDDSEDNDE</sequence>
<reference evidence="6 15" key="5">
    <citation type="submission" date="2017-03" db="EMBL/GenBank/DDBJ databases">
        <title>Antibiotic resistance of probiotic microorganisms.</title>
        <authorList>
            <person name="Sanudo A.I."/>
            <person name="Olivares M."/>
            <person name="Banuelos O."/>
        </authorList>
    </citation>
    <scope>NUCLEOTIDE SEQUENCE [LARGE SCALE GENOMIC DNA]</scope>
    <source>
        <strain evidence="6 15">CECT8605</strain>
    </source>
</reference>
<dbReference type="EMBL" id="MKQH01000014">
    <property type="protein sequence ID" value="OJI09876.1"/>
    <property type="molecule type" value="Genomic_DNA"/>
</dbReference>
<evidence type="ECO:0000313" key="9">
    <source>
        <dbReference type="EMBL" id="PWT38548.1"/>
    </source>
</evidence>
<dbReference type="AlphaFoldDB" id="A0A098QRH7"/>
<dbReference type="EMBL" id="JABAFN010000051">
    <property type="protein sequence ID" value="NME22939.1"/>
    <property type="molecule type" value="Genomic_DNA"/>
</dbReference>
<dbReference type="Proteomes" id="UP000245866">
    <property type="component" value="Unassembled WGS sequence"/>
</dbReference>
<proteinExistence type="predicted"/>
<dbReference type="EMBL" id="MIMU01000011">
    <property type="protein sequence ID" value="OTA89463.1"/>
    <property type="molecule type" value="Genomic_DNA"/>
</dbReference>
<dbReference type="EMBL" id="MCNS01000005">
    <property type="protein sequence ID" value="OCX48938.1"/>
    <property type="molecule type" value="Genomic_DNA"/>
</dbReference>
<evidence type="ECO:0000313" key="15">
    <source>
        <dbReference type="Proteomes" id="UP000189795"/>
    </source>
</evidence>
<dbReference type="EMBL" id="MIMV01000031">
    <property type="protein sequence ID" value="OTA92410.1"/>
    <property type="molecule type" value="Genomic_DNA"/>
</dbReference>
<dbReference type="PATRIC" id="fig|1598.93.peg.1975"/>
<reference evidence="9" key="8">
    <citation type="submission" date="2018-05" db="EMBL/GenBank/DDBJ databases">
        <authorList>
            <person name="Peng X.Y."/>
            <person name="Xu Y.F."/>
            <person name="Luo D."/>
            <person name="Yu J."/>
            <person name="Gu J.Y."/>
        </authorList>
    </citation>
    <scope>NUCLEOTIDE SEQUENCE</scope>
    <source>
        <strain evidence="10">LR10</strain>
        <strain evidence="9">LR9</strain>
    </source>
</reference>
<evidence type="ECO:0000313" key="4">
    <source>
        <dbReference type="EMBL" id="OCX48938.1"/>
    </source>
</evidence>
<protein>
    <submittedName>
        <fullName evidence="6">Uncharacterized protein</fullName>
    </submittedName>
</protein>
<dbReference type="RefSeq" id="WP_003668278.1">
    <property type="nucleotide sequence ID" value="NZ_CABFNG010000021.1"/>
</dbReference>
<dbReference type="EMBL" id="QGHT01000003">
    <property type="protein sequence ID" value="PWT43255.1"/>
    <property type="molecule type" value="Genomic_DNA"/>
</dbReference>
<evidence type="ECO:0000313" key="22">
    <source>
        <dbReference type="Proteomes" id="UP001286376"/>
    </source>
</evidence>
<dbReference type="EMBL" id="QGHV01000001">
    <property type="protein sequence ID" value="PWT38548.1"/>
    <property type="molecule type" value="Genomic_DNA"/>
</dbReference>
<dbReference type="EMBL" id="QGHS01000204">
    <property type="protein sequence ID" value="PWT45118.1"/>
    <property type="molecule type" value="Genomic_DNA"/>
</dbReference>
<evidence type="ECO:0000313" key="20">
    <source>
        <dbReference type="Proteomes" id="UP000245980"/>
    </source>
</evidence>
<evidence type="ECO:0000313" key="7">
    <source>
        <dbReference type="EMBL" id="OTA89463.1"/>
    </source>
</evidence>
<evidence type="ECO:0000313" key="10">
    <source>
        <dbReference type="EMBL" id="PWT43255.1"/>
    </source>
</evidence>
<dbReference type="Proteomes" id="UP000194286">
    <property type="component" value="Unassembled WGS sequence"/>
</dbReference>
<dbReference type="EMBL" id="MWVS01000042">
    <property type="protein sequence ID" value="OPG88757.1"/>
    <property type="molecule type" value="Genomic_DNA"/>
</dbReference>
<dbReference type="EMBL" id="JAOTNP010000007">
    <property type="protein sequence ID" value="MDV8946169.1"/>
    <property type="molecule type" value="Genomic_DNA"/>
</dbReference>
<evidence type="ECO:0000313" key="21">
    <source>
        <dbReference type="Proteomes" id="UP000587270"/>
    </source>
</evidence>
<dbReference type="Proteomes" id="UP000184174">
    <property type="component" value="Unassembled WGS sequence"/>
</dbReference>
<evidence type="ECO:0000313" key="5">
    <source>
        <dbReference type="EMBL" id="OJI09876.1"/>
    </source>
</evidence>
<name>A0A098QRH7_LIMRT</name>
<dbReference type="Proteomes" id="UP000297521">
    <property type="component" value="Unassembled WGS sequence"/>
</dbReference>
<reference evidence="2" key="13">
    <citation type="submission" date="2022-08" db="EMBL/GenBank/DDBJ databases">
        <authorList>
            <person name="Huang K."/>
        </authorList>
    </citation>
    <scope>NUCLEOTIDE SEQUENCE</scope>
    <source>
        <strain evidence="2">RGW1</strain>
    </source>
</reference>
<feature type="region of interest" description="Disordered" evidence="1">
    <location>
        <begin position="106"/>
        <end position="127"/>
    </location>
</feature>
<reference evidence="5 14" key="4">
    <citation type="submission" date="2016-10" db="EMBL/GenBank/DDBJ databases">
        <title>Genome sequence of Lactobacillus reuteri 121, a source of glucan and fructan exopolysaccharides.</title>
        <authorList>
            <person name="Gangoiti J."/>
            <person name="Lammerts Van Bueren A."/>
            <person name="Dijkhuizen L."/>
        </authorList>
    </citation>
    <scope>NUCLEOTIDE SEQUENCE [LARGE SCALE GENOMIC DNA]</scope>
    <source>
        <strain evidence="5 14">121</strain>
    </source>
</reference>
<dbReference type="Proteomes" id="UP001286376">
    <property type="component" value="Unassembled WGS sequence"/>
</dbReference>